<name>A0A9D1MAC4_9FIRM</name>
<proteinExistence type="predicted"/>
<dbReference type="EMBL" id="DVNB01000032">
    <property type="protein sequence ID" value="HIU56803.1"/>
    <property type="molecule type" value="Genomic_DNA"/>
</dbReference>
<feature type="domain" description="Ribosomal protein eL8/eL30/eS12/Gadd45" evidence="1">
    <location>
        <begin position="3"/>
        <end position="84"/>
    </location>
</feature>
<evidence type="ECO:0000259" key="1">
    <source>
        <dbReference type="Pfam" id="PF01248"/>
    </source>
</evidence>
<dbReference type="InterPro" id="IPR029064">
    <property type="entry name" value="Ribosomal_eL30-like_sf"/>
</dbReference>
<reference evidence="2" key="1">
    <citation type="submission" date="2020-10" db="EMBL/GenBank/DDBJ databases">
        <authorList>
            <person name="Gilroy R."/>
        </authorList>
    </citation>
    <scope>NUCLEOTIDE SEQUENCE</scope>
    <source>
        <strain evidence="2">USAMLcec3-3695</strain>
    </source>
</reference>
<evidence type="ECO:0000313" key="3">
    <source>
        <dbReference type="Proteomes" id="UP000824109"/>
    </source>
</evidence>
<evidence type="ECO:0000313" key="2">
    <source>
        <dbReference type="EMBL" id="HIU56803.1"/>
    </source>
</evidence>
<dbReference type="Pfam" id="PF01248">
    <property type="entry name" value="Ribosomal_L7Ae"/>
    <property type="match status" value="1"/>
</dbReference>
<protein>
    <submittedName>
        <fullName evidence="2">Ribosomal L7Ae/L30e/S12e/Gadd45 family protein</fullName>
    </submittedName>
</protein>
<sequence>MIGLAKRAGKVSTGSFICLKAIRSGRAKLVIIAGDASENTKKSICDSCSYYKVKLIEFSDMGSLGHATGGGDRAVVSVNDNNFAKAILDIFISCETEKG</sequence>
<dbReference type="InterPro" id="IPR004038">
    <property type="entry name" value="Ribosomal_eL8/eL30/eS12/Gad45"/>
</dbReference>
<dbReference type="AlphaFoldDB" id="A0A9D1MAC4"/>
<gene>
    <name evidence="2" type="ORF">IAA61_03195</name>
</gene>
<organism evidence="2 3">
    <name type="scientific">Candidatus Ornithomonoglobus merdipullorum</name>
    <dbReference type="NCBI Taxonomy" id="2840895"/>
    <lineage>
        <taxon>Bacteria</taxon>
        <taxon>Bacillati</taxon>
        <taxon>Bacillota</taxon>
        <taxon>Clostridia</taxon>
        <taxon>Candidatus Ornithomonoglobus</taxon>
    </lineage>
</organism>
<comment type="caution">
    <text evidence="2">The sequence shown here is derived from an EMBL/GenBank/DDBJ whole genome shotgun (WGS) entry which is preliminary data.</text>
</comment>
<dbReference type="Proteomes" id="UP000824109">
    <property type="component" value="Unassembled WGS sequence"/>
</dbReference>
<accession>A0A9D1MAC4</accession>
<dbReference type="Gene3D" id="3.30.1330.30">
    <property type="match status" value="1"/>
</dbReference>
<reference evidence="2" key="2">
    <citation type="journal article" date="2021" name="PeerJ">
        <title>Extensive microbial diversity within the chicken gut microbiome revealed by metagenomics and culture.</title>
        <authorList>
            <person name="Gilroy R."/>
            <person name="Ravi A."/>
            <person name="Getino M."/>
            <person name="Pursley I."/>
            <person name="Horton D.L."/>
            <person name="Alikhan N.F."/>
            <person name="Baker D."/>
            <person name="Gharbi K."/>
            <person name="Hall N."/>
            <person name="Watson M."/>
            <person name="Adriaenssens E.M."/>
            <person name="Foster-Nyarko E."/>
            <person name="Jarju S."/>
            <person name="Secka A."/>
            <person name="Antonio M."/>
            <person name="Oren A."/>
            <person name="Chaudhuri R.R."/>
            <person name="La Ragione R."/>
            <person name="Hildebrand F."/>
            <person name="Pallen M.J."/>
        </authorList>
    </citation>
    <scope>NUCLEOTIDE SEQUENCE</scope>
    <source>
        <strain evidence="2">USAMLcec3-3695</strain>
    </source>
</reference>
<dbReference type="SUPFAM" id="SSF55315">
    <property type="entry name" value="L30e-like"/>
    <property type="match status" value="1"/>
</dbReference>